<accession>A0A0G7ZM07</accession>
<name>A0A0G7ZM07_9MOLU</name>
<organism evidence="1 2">
    <name type="scientific">Candidatus Hepatoplasma crinochetorum</name>
    <dbReference type="NCBI Taxonomy" id="295596"/>
    <lineage>
        <taxon>Bacteria</taxon>
        <taxon>Bacillati</taxon>
        <taxon>Mycoplasmatota</taxon>
        <taxon>Mollicutes</taxon>
        <taxon>Candidatus Hepatoplasmataceae</taxon>
        <taxon>Candidatus Hepatoplasma</taxon>
    </lineage>
</organism>
<sequence>MFKELIAFSLGLLAGFTISTYNEETKEIIEYIIKKGKVYYEDLKNVIYQSIKSIEELDSDWIKLNYEKIMTILKDKLKDITELDLLSEKIDYATQEIYNFFDKSKLQVAKNTINDTKTVIKKRK</sequence>
<proteinExistence type="predicted"/>
<dbReference type="AlphaFoldDB" id="A0A0G7ZM07"/>
<evidence type="ECO:0000313" key="2">
    <source>
        <dbReference type="Proteomes" id="UP000242141"/>
    </source>
</evidence>
<evidence type="ECO:0000313" key="1">
    <source>
        <dbReference type="EMBL" id="CRX37205.1"/>
    </source>
</evidence>
<protein>
    <submittedName>
        <fullName evidence="1">Uncharacterized protein</fullName>
    </submittedName>
</protein>
<keyword evidence="2" id="KW-1185">Reference proteome</keyword>
<dbReference type="Proteomes" id="UP000242141">
    <property type="component" value="Unassembled WGS sequence"/>
</dbReference>
<gene>
    <name evidence="1" type="ORF">HEPPS_04310</name>
</gene>
<reference evidence="2" key="1">
    <citation type="submission" date="2015-05" db="EMBL/GenBank/DDBJ databases">
        <authorList>
            <person name="Collingro A."/>
        </authorList>
    </citation>
    <scope>NUCLEOTIDE SEQUENCE [LARGE SCALE GENOMIC DNA]</scope>
    <source>
        <strain evidence="2">Ps</strain>
    </source>
</reference>
<dbReference type="EMBL" id="CWGI01000001">
    <property type="protein sequence ID" value="CRX37205.1"/>
    <property type="molecule type" value="Genomic_DNA"/>
</dbReference>